<name>D8QCS6_SCHCM</name>
<proteinExistence type="predicted"/>
<accession>D8QCS6</accession>
<dbReference type="AlphaFoldDB" id="D8QCS6"/>
<evidence type="ECO:0000313" key="1">
    <source>
        <dbReference type="EMBL" id="EFI94980.1"/>
    </source>
</evidence>
<dbReference type="InParanoid" id="D8QCS6"/>
<dbReference type="VEuPathDB" id="FungiDB:SCHCODRAFT_02510168"/>
<gene>
    <name evidence="1" type="ORF">SCHCODRAFT_11856</name>
</gene>
<dbReference type="Proteomes" id="UP000007431">
    <property type="component" value="Unassembled WGS sequence"/>
</dbReference>
<reference evidence="1 2" key="1">
    <citation type="journal article" date="2010" name="Nat. Biotechnol.">
        <title>Genome sequence of the model mushroom Schizophyllum commune.</title>
        <authorList>
            <person name="Ohm R.A."/>
            <person name="de Jong J.F."/>
            <person name="Lugones L.G."/>
            <person name="Aerts A."/>
            <person name="Kothe E."/>
            <person name="Stajich J.E."/>
            <person name="de Vries R.P."/>
            <person name="Record E."/>
            <person name="Levasseur A."/>
            <person name="Baker S.E."/>
            <person name="Bartholomew K.A."/>
            <person name="Coutinho P.M."/>
            <person name="Erdmann S."/>
            <person name="Fowler T.J."/>
            <person name="Gathman A.C."/>
            <person name="Lombard V."/>
            <person name="Henrissat B."/>
            <person name="Knabe N."/>
            <person name="Kuees U."/>
            <person name="Lilly W.W."/>
            <person name="Lindquist E."/>
            <person name="Lucas S."/>
            <person name="Magnuson J.K."/>
            <person name="Piumi F."/>
            <person name="Raudaskoski M."/>
            <person name="Salamov A."/>
            <person name="Schmutz J."/>
            <person name="Schwarze F.W.M.R."/>
            <person name="vanKuyk P.A."/>
            <person name="Horton J.S."/>
            <person name="Grigoriev I.V."/>
            <person name="Woesten H.A.B."/>
        </authorList>
    </citation>
    <scope>NUCLEOTIDE SEQUENCE [LARGE SCALE GENOMIC DNA]</scope>
    <source>
        <strain evidence="2">H4-8 / FGSC 9210</strain>
    </source>
</reference>
<dbReference type="EMBL" id="GL377309">
    <property type="protein sequence ID" value="EFI94980.1"/>
    <property type="molecule type" value="Genomic_DNA"/>
</dbReference>
<protein>
    <submittedName>
        <fullName evidence="1">Uncharacterized protein</fullName>
    </submittedName>
</protein>
<sequence>MPNAFAVYSAALKLGSGGEDGTLKSSSSSKGSWFDRQDAEKAGLADVGGAEAAAASNSFWSTMKALKRDFDFVAERAVGAFAIWDAAETDILFSDSASAALRCHRRNSSGVAMAAPEKATREIGSHSGTLLFSRGGKGWASG</sequence>
<dbReference type="HOGENOM" id="CLU_1816920_0_0_1"/>
<keyword evidence="2" id="KW-1185">Reference proteome</keyword>
<evidence type="ECO:0000313" key="2">
    <source>
        <dbReference type="Proteomes" id="UP000007431"/>
    </source>
</evidence>
<organism evidence="2">
    <name type="scientific">Schizophyllum commune (strain H4-8 / FGSC 9210)</name>
    <name type="common">Split gill fungus</name>
    <dbReference type="NCBI Taxonomy" id="578458"/>
    <lineage>
        <taxon>Eukaryota</taxon>
        <taxon>Fungi</taxon>
        <taxon>Dikarya</taxon>
        <taxon>Basidiomycota</taxon>
        <taxon>Agaricomycotina</taxon>
        <taxon>Agaricomycetes</taxon>
        <taxon>Agaricomycetidae</taxon>
        <taxon>Agaricales</taxon>
        <taxon>Schizophyllaceae</taxon>
        <taxon>Schizophyllum</taxon>
    </lineage>
</organism>